<protein>
    <recommendedName>
        <fullName evidence="4">MFS transporter permease</fullName>
    </recommendedName>
</protein>
<sequence>MPEWGTYGLSDFLMFSPQAYWRLVARANAAWWPAQLLGVAASLALPWMVLRGRGRAALVILAAAWAWVAWSFLARWYAEIFIAAPSLAIAAGAQALLLLAASLAVRGSSPSSRVGIPLLAIAQLYPLLAPLAGHAPGEAETFGFLPDPTALATVGVLLSLRALPRGWRAVLALVPVLALLLGAATRWLVG</sequence>
<feature type="transmembrane region" description="Helical" evidence="1">
    <location>
        <begin position="56"/>
        <end position="74"/>
    </location>
</feature>
<feature type="transmembrane region" description="Helical" evidence="1">
    <location>
        <begin position="144"/>
        <end position="163"/>
    </location>
</feature>
<gene>
    <name evidence="2" type="ORF">H8N03_23400</name>
</gene>
<dbReference type="EMBL" id="JACORT010000013">
    <property type="protein sequence ID" value="MBC5785905.1"/>
    <property type="molecule type" value="Genomic_DNA"/>
</dbReference>
<feature type="transmembrane region" description="Helical" evidence="1">
    <location>
        <begin position="170"/>
        <end position="189"/>
    </location>
</feature>
<proteinExistence type="predicted"/>
<evidence type="ECO:0000256" key="1">
    <source>
        <dbReference type="SAM" id="Phobius"/>
    </source>
</evidence>
<keyword evidence="1" id="KW-1133">Transmembrane helix</keyword>
<accession>A0A923SDD7</accession>
<comment type="caution">
    <text evidence="2">The sequence shown here is derived from an EMBL/GenBank/DDBJ whole genome shotgun (WGS) entry which is preliminary data.</text>
</comment>
<feature type="transmembrane region" description="Helical" evidence="1">
    <location>
        <begin position="80"/>
        <end position="102"/>
    </location>
</feature>
<dbReference type="InterPro" id="IPR045708">
    <property type="entry name" value="DUF6064"/>
</dbReference>
<keyword evidence="1" id="KW-0472">Membrane</keyword>
<evidence type="ECO:0000313" key="3">
    <source>
        <dbReference type="Proteomes" id="UP000608513"/>
    </source>
</evidence>
<dbReference type="Pfam" id="PF19540">
    <property type="entry name" value="DUF6064"/>
    <property type="match status" value="1"/>
</dbReference>
<evidence type="ECO:0000313" key="2">
    <source>
        <dbReference type="EMBL" id="MBC5785905.1"/>
    </source>
</evidence>
<keyword evidence="3" id="KW-1185">Reference proteome</keyword>
<feature type="transmembrane region" description="Helical" evidence="1">
    <location>
        <begin position="114"/>
        <end position="132"/>
    </location>
</feature>
<keyword evidence="1" id="KW-0812">Transmembrane</keyword>
<dbReference type="AlphaFoldDB" id="A0A923SDD7"/>
<feature type="transmembrane region" description="Helical" evidence="1">
    <location>
        <begin position="30"/>
        <end position="49"/>
    </location>
</feature>
<evidence type="ECO:0008006" key="4">
    <source>
        <dbReference type="Google" id="ProtNLM"/>
    </source>
</evidence>
<organism evidence="2 3">
    <name type="scientific">Ramlibacter cellulosilyticus</name>
    <dbReference type="NCBI Taxonomy" id="2764187"/>
    <lineage>
        <taxon>Bacteria</taxon>
        <taxon>Pseudomonadati</taxon>
        <taxon>Pseudomonadota</taxon>
        <taxon>Betaproteobacteria</taxon>
        <taxon>Burkholderiales</taxon>
        <taxon>Comamonadaceae</taxon>
        <taxon>Ramlibacter</taxon>
    </lineage>
</organism>
<name>A0A923SDD7_9BURK</name>
<dbReference type="Proteomes" id="UP000608513">
    <property type="component" value="Unassembled WGS sequence"/>
</dbReference>
<dbReference type="RefSeq" id="WP_187078648.1">
    <property type="nucleotide sequence ID" value="NZ_JACORT010000013.1"/>
</dbReference>
<reference evidence="2" key="1">
    <citation type="submission" date="2020-08" db="EMBL/GenBank/DDBJ databases">
        <title>Ramlibacter sp. USB13 16S ribosomal RNA gene genome sequencing and assembly.</title>
        <authorList>
            <person name="Kang M."/>
        </authorList>
    </citation>
    <scope>NUCLEOTIDE SEQUENCE</scope>
    <source>
        <strain evidence="2">USB13</strain>
    </source>
</reference>